<evidence type="ECO:0000256" key="3">
    <source>
        <dbReference type="SAM" id="MobiDB-lite"/>
    </source>
</evidence>
<dbReference type="PANTHER" id="PTHR14430">
    <property type="entry name" value="RABIN3-RELATED"/>
    <property type="match status" value="1"/>
</dbReference>
<dbReference type="GO" id="GO:0070319">
    <property type="term" value="C:Golgi to plasma membrane transport vesicle"/>
    <property type="evidence" value="ECO:0007669"/>
    <property type="project" value="TreeGrafter"/>
</dbReference>
<dbReference type="PANTHER" id="PTHR14430:SF4">
    <property type="entry name" value="GDP_GTP EXCHANGE FACTOR SEC2 N-TERMINAL DOMAIN-CONTAINING PROTEIN"/>
    <property type="match status" value="1"/>
</dbReference>
<keyword evidence="1 2" id="KW-0175">Coiled coil</keyword>
<feature type="compositionally biased region" description="Low complexity" evidence="3">
    <location>
        <begin position="102"/>
        <end position="124"/>
    </location>
</feature>
<evidence type="ECO:0000256" key="2">
    <source>
        <dbReference type="SAM" id="Coils"/>
    </source>
</evidence>
<name>A0A151GNM2_DRECN</name>
<sequence length="286" mass="30992">MTATAVLTMAKAAATPAPPPPPPPTSLPSDATPFCCPSCGSNLASARRRPEAAEDPLALARIRQLELQVRQLHHKASAAVQRWAEYEAELSRMRVAQKAAAGTSSLPSAVVSSSSTAPSPGMSPRPTRQLLAASSATPLPSPTRASFLQMAPVRLSALLYPRKPAPSPASTTTTEDLLEALMREQMLRREAENRLTATRKEVEELTAALFEQANEMVADERRARARLEERVGELERRDLAKRRRLETLEGAMGRIERRPSVPGGREPRQSTNLPEANGVGELEKVT</sequence>
<dbReference type="InParanoid" id="A0A151GNM2"/>
<evidence type="ECO:0000313" key="5">
    <source>
        <dbReference type="EMBL" id="KYK58690.1"/>
    </source>
</evidence>
<accession>A0A151GNM2</accession>
<feature type="compositionally biased region" description="Pro residues" evidence="3">
    <location>
        <begin position="16"/>
        <end position="26"/>
    </location>
</feature>
<gene>
    <name evidence="5" type="ORF">DCS_05707</name>
</gene>
<dbReference type="Pfam" id="PF06428">
    <property type="entry name" value="Sec2p"/>
    <property type="match status" value="1"/>
</dbReference>
<dbReference type="STRING" id="98403.A0A151GNM2"/>
<dbReference type="GO" id="GO:0005085">
    <property type="term" value="F:guanyl-nucleotide exchange factor activity"/>
    <property type="evidence" value="ECO:0007669"/>
    <property type="project" value="InterPro"/>
</dbReference>
<dbReference type="RefSeq" id="XP_040658042.1">
    <property type="nucleotide sequence ID" value="XM_040803009.1"/>
</dbReference>
<protein>
    <recommendedName>
        <fullName evidence="4">GDP/GTP exchange factor Sec2 N-terminal domain-containing protein</fullName>
    </recommendedName>
</protein>
<dbReference type="EMBL" id="LAYC01000002">
    <property type="protein sequence ID" value="KYK58690.1"/>
    <property type="molecule type" value="Genomic_DNA"/>
</dbReference>
<dbReference type="SUPFAM" id="SSF144284">
    <property type="entry name" value="Sec2 N-terminal region"/>
    <property type="match status" value="1"/>
</dbReference>
<reference evidence="5 6" key="1">
    <citation type="journal article" date="2016" name="Sci. Rep.">
        <title>Insights into Adaptations to a Near-Obligate Nematode Endoparasitic Lifestyle from the Finished Genome of Drechmeria coniospora.</title>
        <authorList>
            <person name="Zhang L."/>
            <person name="Zhou Z."/>
            <person name="Guo Q."/>
            <person name="Fokkens L."/>
            <person name="Miskei M."/>
            <person name="Pocsi I."/>
            <person name="Zhang W."/>
            <person name="Chen M."/>
            <person name="Wang L."/>
            <person name="Sun Y."/>
            <person name="Donzelli B.G."/>
            <person name="Gibson D.M."/>
            <person name="Nelson D.R."/>
            <person name="Luo J.G."/>
            <person name="Rep M."/>
            <person name="Liu H."/>
            <person name="Yang S."/>
            <person name="Wang J."/>
            <person name="Krasnoff S.B."/>
            <person name="Xu Y."/>
            <person name="Molnar I."/>
            <person name="Lin M."/>
        </authorList>
    </citation>
    <scope>NUCLEOTIDE SEQUENCE [LARGE SCALE GENOMIC DNA]</scope>
    <source>
        <strain evidence="5 6">ARSEF 6962</strain>
    </source>
</reference>
<keyword evidence="6" id="KW-1185">Reference proteome</keyword>
<dbReference type="InterPro" id="IPR040351">
    <property type="entry name" value="RAB3IL/RAB3IP/Sec2"/>
</dbReference>
<evidence type="ECO:0000259" key="4">
    <source>
        <dbReference type="Pfam" id="PF06428"/>
    </source>
</evidence>
<dbReference type="AlphaFoldDB" id="A0A151GNM2"/>
<dbReference type="Gene3D" id="6.10.140.910">
    <property type="match status" value="1"/>
</dbReference>
<proteinExistence type="predicted"/>
<dbReference type="Proteomes" id="UP000076580">
    <property type="component" value="Chromosome 02"/>
</dbReference>
<feature type="coiled-coil region" evidence="2">
    <location>
        <begin position="181"/>
        <end position="237"/>
    </location>
</feature>
<feature type="region of interest" description="Disordered" evidence="3">
    <location>
        <begin position="102"/>
        <end position="127"/>
    </location>
</feature>
<feature type="domain" description="GDP/GTP exchange factor Sec2 N-terminal" evidence="4">
    <location>
        <begin position="173"/>
        <end position="245"/>
    </location>
</feature>
<dbReference type="InterPro" id="IPR009449">
    <property type="entry name" value="Sec2_N"/>
</dbReference>
<feature type="compositionally biased region" description="Low complexity" evidence="3">
    <location>
        <begin position="1"/>
        <end position="15"/>
    </location>
</feature>
<evidence type="ECO:0000313" key="6">
    <source>
        <dbReference type="Proteomes" id="UP000076580"/>
    </source>
</evidence>
<evidence type="ECO:0000256" key="1">
    <source>
        <dbReference type="ARBA" id="ARBA00023054"/>
    </source>
</evidence>
<organism evidence="5 6">
    <name type="scientific">Drechmeria coniospora</name>
    <name type="common">Nematophagous fungus</name>
    <name type="synonym">Meria coniospora</name>
    <dbReference type="NCBI Taxonomy" id="98403"/>
    <lineage>
        <taxon>Eukaryota</taxon>
        <taxon>Fungi</taxon>
        <taxon>Dikarya</taxon>
        <taxon>Ascomycota</taxon>
        <taxon>Pezizomycotina</taxon>
        <taxon>Sordariomycetes</taxon>
        <taxon>Hypocreomycetidae</taxon>
        <taxon>Hypocreales</taxon>
        <taxon>Ophiocordycipitaceae</taxon>
        <taxon>Drechmeria</taxon>
    </lineage>
</organism>
<dbReference type="GO" id="GO:0051286">
    <property type="term" value="C:cell tip"/>
    <property type="evidence" value="ECO:0007669"/>
    <property type="project" value="TreeGrafter"/>
</dbReference>
<comment type="caution">
    <text evidence="5">The sequence shown here is derived from an EMBL/GenBank/DDBJ whole genome shotgun (WGS) entry which is preliminary data.</text>
</comment>
<dbReference type="GeneID" id="63718350"/>
<dbReference type="GO" id="GO:0006887">
    <property type="term" value="P:exocytosis"/>
    <property type="evidence" value="ECO:0007669"/>
    <property type="project" value="TreeGrafter"/>
</dbReference>
<feature type="region of interest" description="Disordered" evidence="3">
    <location>
        <begin position="248"/>
        <end position="286"/>
    </location>
</feature>
<feature type="region of interest" description="Disordered" evidence="3">
    <location>
        <begin position="1"/>
        <end position="33"/>
    </location>
</feature>